<reference evidence="2" key="1">
    <citation type="submission" date="2019-02" db="EMBL/GenBank/DDBJ databases">
        <authorList>
            <person name="Li S.-H."/>
        </authorList>
    </citation>
    <scope>NUCLEOTIDE SEQUENCE</scope>
    <source>
        <strain evidence="2">IMCC14734</strain>
    </source>
</reference>
<dbReference type="SUPFAM" id="SSF54427">
    <property type="entry name" value="NTF2-like"/>
    <property type="match status" value="1"/>
</dbReference>
<dbReference type="Pfam" id="PF13577">
    <property type="entry name" value="SnoaL_4"/>
    <property type="match status" value="1"/>
</dbReference>
<keyword evidence="3" id="KW-1185">Reference proteome</keyword>
<evidence type="ECO:0000313" key="2">
    <source>
        <dbReference type="EMBL" id="MCX2982206.1"/>
    </source>
</evidence>
<gene>
    <name evidence="2" type="ORF">EYC98_15195</name>
</gene>
<protein>
    <submittedName>
        <fullName evidence="2">Nuclear transport factor 2 family protein</fullName>
    </submittedName>
</protein>
<sequence length="159" mass="18542">MTEDEDSRVTWEDLEAIQQLKARYFRHLDTNAWDDLRGLFTDTASASYSDGDHSFDSLDAIIEFLESSMSGRQFLSMHTGHHPEITLTGADTAEGIWYLHDTVYALEHRIRISGNGIYHDRYQRVEGRWLITHTGYRRIFEVLEPLGPEFKVTRNNYID</sequence>
<comment type="caution">
    <text evidence="2">The sequence shown here is derived from an EMBL/GenBank/DDBJ whole genome shotgun (WGS) entry which is preliminary data.</text>
</comment>
<evidence type="ECO:0000313" key="3">
    <source>
        <dbReference type="Proteomes" id="UP001143362"/>
    </source>
</evidence>
<dbReference type="CDD" id="cd00531">
    <property type="entry name" value="NTF2_like"/>
    <property type="match status" value="1"/>
</dbReference>
<organism evidence="2 3">
    <name type="scientific">Candidatus Litorirhabdus singularis</name>
    <dbReference type="NCBI Taxonomy" id="2518993"/>
    <lineage>
        <taxon>Bacteria</taxon>
        <taxon>Pseudomonadati</taxon>
        <taxon>Pseudomonadota</taxon>
        <taxon>Gammaproteobacteria</taxon>
        <taxon>Cellvibrionales</taxon>
        <taxon>Halieaceae</taxon>
        <taxon>Candidatus Litorirhabdus</taxon>
    </lineage>
</organism>
<dbReference type="Gene3D" id="3.10.450.50">
    <property type="match status" value="1"/>
</dbReference>
<proteinExistence type="predicted"/>
<dbReference type="EMBL" id="SHNN01000003">
    <property type="protein sequence ID" value="MCX2982206.1"/>
    <property type="molecule type" value="Genomic_DNA"/>
</dbReference>
<dbReference type="Proteomes" id="UP001143362">
    <property type="component" value="Unassembled WGS sequence"/>
</dbReference>
<dbReference type="InterPro" id="IPR032710">
    <property type="entry name" value="NTF2-like_dom_sf"/>
</dbReference>
<name>A0ABT3TIU9_9GAMM</name>
<evidence type="ECO:0000259" key="1">
    <source>
        <dbReference type="Pfam" id="PF13577"/>
    </source>
</evidence>
<feature type="domain" description="SnoaL-like" evidence="1">
    <location>
        <begin position="12"/>
        <end position="133"/>
    </location>
</feature>
<accession>A0ABT3TIU9</accession>
<dbReference type="InterPro" id="IPR037401">
    <property type="entry name" value="SnoaL-like"/>
</dbReference>